<evidence type="ECO:0000256" key="2">
    <source>
        <dbReference type="SAM" id="Phobius"/>
    </source>
</evidence>
<gene>
    <name evidence="3" type="ORF">ACFP3T_05480</name>
</gene>
<reference evidence="4" key="1">
    <citation type="journal article" date="2019" name="Int. J. Syst. Evol. Microbiol.">
        <title>The Global Catalogue of Microorganisms (GCM) 10K type strain sequencing project: providing services to taxonomists for standard genome sequencing and annotation.</title>
        <authorList>
            <consortium name="The Broad Institute Genomics Platform"/>
            <consortium name="The Broad Institute Genome Sequencing Center for Infectious Disease"/>
            <person name="Wu L."/>
            <person name="Ma J."/>
        </authorList>
    </citation>
    <scope>NUCLEOTIDE SEQUENCE [LARGE SCALE GENOMIC DNA]</scope>
    <source>
        <strain evidence="4">CCM 8932</strain>
    </source>
</reference>
<evidence type="ECO:0000313" key="3">
    <source>
        <dbReference type="EMBL" id="MFC6164119.1"/>
    </source>
</evidence>
<dbReference type="RefSeq" id="WP_379852774.1">
    <property type="nucleotide sequence ID" value="NZ_JBHSSD010000023.1"/>
</dbReference>
<proteinExistence type="predicted"/>
<sequence length="67" mass="7851">MIELVLLSIYGTVKMATRLGVYLILGTLVVVIRVRNRKKSRKEMDKDTERLMRKTPKDANGKYPWEQ</sequence>
<accession>A0ABW1R452</accession>
<evidence type="ECO:0000313" key="4">
    <source>
        <dbReference type="Proteomes" id="UP001596253"/>
    </source>
</evidence>
<feature type="transmembrane region" description="Helical" evidence="2">
    <location>
        <begin position="15"/>
        <end position="34"/>
    </location>
</feature>
<keyword evidence="4" id="KW-1185">Reference proteome</keyword>
<keyword evidence="2" id="KW-0812">Transmembrane</keyword>
<name>A0ABW1R452_9LACO</name>
<feature type="compositionally biased region" description="Basic and acidic residues" evidence="1">
    <location>
        <begin position="42"/>
        <end position="60"/>
    </location>
</feature>
<dbReference type="Proteomes" id="UP001596253">
    <property type="component" value="Unassembled WGS sequence"/>
</dbReference>
<organism evidence="3 4">
    <name type="scientific">Lactiplantibacillus dongliensis</name>
    <dbReference type="NCBI Taxonomy" id="2559919"/>
    <lineage>
        <taxon>Bacteria</taxon>
        <taxon>Bacillati</taxon>
        <taxon>Bacillota</taxon>
        <taxon>Bacilli</taxon>
        <taxon>Lactobacillales</taxon>
        <taxon>Lactobacillaceae</taxon>
        <taxon>Lactiplantibacillus</taxon>
    </lineage>
</organism>
<evidence type="ECO:0000256" key="1">
    <source>
        <dbReference type="SAM" id="MobiDB-lite"/>
    </source>
</evidence>
<keyword evidence="2" id="KW-1133">Transmembrane helix</keyword>
<comment type="caution">
    <text evidence="3">The sequence shown here is derived from an EMBL/GenBank/DDBJ whole genome shotgun (WGS) entry which is preliminary data.</text>
</comment>
<feature type="region of interest" description="Disordered" evidence="1">
    <location>
        <begin position="38"/>
        <end position="67"/>
    </location>
</feature>
<protein>
    <submittedName>
        <fullName evidence="3">Uncharacterized protein</fullName>
    </submittedName>
</protein>
<keyword evidence="2" id="KW-0472">Membrane</keyword>
<dbReference type="EMBL" id="JBHSSD010000023">
    <property type="protein sequence ID" value="MFC6164119.1"/>
    <property type="molecule type" value="Genomic_DNA"/>
</dbReference>